<comment type="caution">
    <text evidence="1">The sequence shown here is derived from an EMBL/GenBank/DDBJ whole genome shotgun (WGS) entry which is preliminary data.</text>
</comment>
<accession>A0A9K3D8Q9</accession>
<keyword evidence="2" id="KW-1185">Reference proteome</keyword>
<reference evidence="1 2" key="1">
    <citation type="journal article" date="2018" name="PLoS ONE">
        <title>The draft genome of Kipferlia bialata reveals reductive genome evolution in fornicate parasites.</title>
        <authorList>
            <person name="Tanifuji G."/>
            <person name="Takabayashi S."/>
            <person name="Kume K."/>
            <person name="Takagi M."/>
            <person name="Nakayama T."/>
            <person name="Kamikawa R."/>
            <person name="Inagaki Y."/>
            <person name="Hashimoto T."/>
        </authorList>
    </citation>
    <scope>NUCLEOTIDE SEQUENCE [LARGE SCALE GENOMIC DNA]</scope>
    <source>
        <strain evidence="1">NY0173</strain>
    </source>
</reference>
<dbReference type="AlphaFoldDB" id="A0A9K3D8Q9"/>
<dbReference type="Proteomes" id="UP000265618">
    <property type="component" value="Unassembled WGS sequence"/>
</dbReference>
<feature type="non-terminal residue" evidence="1">
    <location>
        <position position="269"/>
    </location>
</feature>
<proteinExistence type="predicted"/>
<name>A0A9K3D8Q9_9EUKA</name>
<organism evidence="1 2">
    <name type="scientific">Kipferlia bialata</name>
    <dbReference type="NCBI Taxonomy" id="797122"/>
    <lineage>
        <taxon>Eukaryota</taxon>
        <taxon>Metamonada</taxon>
        <taxon>Carpediemonas-like organisms</taxon>
        <taxon>Kipferlia</taxon>
    </lineage>
</organism>
<protein>
    <submittedName>
        <fullName evidence="1">Uncharacterized protein</fullName>
    </submittedName>
</protein>
<dbReference type="EMBL" id="BDIP01006513">
    <property type="protein sequence ID" value="GIQ90677.1"/>
    <property type="molecule type" value="Genomic_DNA"/>
</dbReference>
<evidence type="ECO:0000313" key="2">
    <source>
        <dbReference type="Proteomes" id="UP000265618"/>
    </source>
</evidence>
<evidence type="ECO:0000313" key="1">
    <source>
        <dbReference type="EMBL" id="GIQ90677.1"/>
    </source>
</evidence>
<feature type="non-terminal residue" evidence="1">
    <location>
        <position position="1"/>
    </location>
</feature>
<gene>
    <name evidence="1" type="ORF">KIPB_013558</name>
</gene>
<sequence length="269" mass="27524">ASCASTGGDVGFGTDVVGSEDSGVLVYSQSMYTMSPTAITAGMNSFPTASSGFTASSLGGFGSSVDAKATEAGTFIAVGAPDGGNGYAALYSYTENMAITEEVELSFDKSGIDVPDVLNMFMPSAGLGLDVCVTMDGDEATGIAAVVPSAGMVFVYDTSLSEPRTEIDLTILHGSDATPVAISSPVPGTLVVLLADSDTVVVLMRTDFFETGVYVYVETAYLDIKAEFNDSDSDFGTVTSSTMHCSSLSAEGSVIAIGCPAAETDEQQY</sequence>